<evidence type="ECO:0000313" key="2">
    <source>
        <dbReference type="EMBL" id="MDT8898422.1"/>
    </source>
</evidence>
<name>A0ABU3NNM6_9CHLR</name>
<feature type="transmembrane region" description="Helical" evidence="1">
    <location>
        <begin position="74"/>
        <end position="93"/>
    </location>
</feature>
<dbReference type="RefSeq" id="WP_315625081.1">
    <property type="nucleotide sequence ID" value="NZ_JAUHMF010000002.1"/>
</dbReference>
<accession>A0ABU3NNM6</accession>
<evidence type="ECO:0008006" key="4">
    <source>
        <dbReference type="Google" id="ProtNLM"/>
    </source>
</evidence>
<evidence type="ECO:0000256" key="1">
    <source>
        <dbReference type="SAM" id="Phobius"/>
    </source>
</evidence>
<keyword evidence="1" id="KW-0472">Membrane</keyword>
<feature type="transmembrane region" description="Helical" evidence="1">
    <location>
        <begin position="40"/>
        <end position="62"/>
    </location>
</feature>
<dbReference type="InterPro" id="IPR036927">
    <property type="entry name" value="Cyt_c_oxase-like_su1_sf"/>
</dbReference>
<reference evidence="2 3" key="1">
    <citation type="submission" date="2023-07" db="EMBL/GenBank/DDBJ databases">
        <title>Novel species of Thermanaerothrix with wide hydrolytic capabilities.</title>
        <authorList>
            <person name="Zayulina K.S."/>
            <person name="Podosokorskaya O.A."/>
            <person name="Elcheninov A.G."/>
        </authorList>
    </citation>
    <scope>NUCLEOTIDE SEQUENCE [LARGE SCALE GENOMIC DNA]</scope>
    <source>
        <strain evidence="2 3">4228-RoL</strain>
    </source>
</reference>
<comment type="caution">
    <text evidence="2">The sequence shown here is derived from an EMBL/GenBank/DDBJ whole genome shotgun (WGS) entry which is preliminary data.</text>
</comment>
<keyword evidence="3" id="KW-1185">Reference proteome</keyword>
<keyword evidence="1" id="KW-1133">Transmembrane helix</keyword>
<proteinExistence type="predicted"/>
<feature type="transmembrane region" description="Helical" evidence="1">
    <location>
        <begin position="7"/>
        <end position="28"/>
    </location>
</feature>
<dbReference type="EMBL" id="JAUHMF010000002">
    <property type="protein sequence ID" value="MDT8898422.1"/>
    <property type="molecule type" value="Genomic_DNA"/>
</dbReference>
<keyword evidence="1" id="KW-0812">Transmembrane</keyword>
<dbReference type="SUPFAM" id="SSF81442">
    <property type="entry name" value="Cytochrome c oxidase subunit I-like"/>
    <property type="match status" value="1"/>
</dbReference>
<evidence type="ECO:0000313" key="3">
    <source>
        <dbReference type="Proteomes" id="UP001254165"/>
    </source>
</evidence>
<dbReference type="Proteomes" id="UP001254165">
    <property type="component" value="Unassembled WGS sequence"/>
</dbReference>
<sequence>MPTITRWLVKTSLVMLVAGLALGVYLHLPGISSGGLFPLYLHLLTFGWLTQLIIGIALWMLPKYTLERPRGDERLNWLIYLCLNLGLVMRALFEPLPPTALSPWRGVGLVAAAVLQWLAALLFIRQAWPRVKGR</sequence>
<dbReference type="Gene3D" id="1.20.210.10">
    <property type="entry name" value="Cytochrome c oxidase-like, subunit I domain"/>
    <property type="match status" value="1"/>
</dbReference>
<gene>
    <name evidence="2" type="ORF">QYE77_09095</name>
</gene>
<protein>
    <recommendedName>
        <fullName evidence="4">Cytochrome C and Quinol oxidase polypeptide I</fullName>
    </recommendedName>
</protein>
<organism evidence="2 3">
    <name type="scientific">Thermanaerothrix solaris</name>
    <dbReference type="NCBI Taxonomy" id="3058434"/>
    <lineage>
        <taxon>Bacteria</taxon>
        <taxon>Bacillati</taxon>
        <taxon>Chloroflexota</taxon>
        <taxon>Anaerolineae</taxon>
        <taxon>Anaerolineales</taxon>
        <taxon>Anaerolineaceae</taxon>
        <taxon>Thermanaerothrix</taxon>
    </lineage>
</organism>
<feature type="transmembrane region" description="Helical" evidence="1">
    <location>
        <begin position="105"/>
        <end position="124"/>
    </location>
</feature>